<dbReference type="InterPro" id="IPR007761">
    <property type="entry name" value="MtlR-like"/>
</dbReference>
<organism evidence="1 2">
    <name type="scientific">Reinekea marina</name>
    <dbReference type="NCBI Taxonomy" id="1310421"/>
    <lineage>
        <taxon>Bacteria</taxon>
        <taxon>Pseudomonadati</taxon>
        <taxon>Pseudomonadota</taxon>
        <taxon>Gammaproteobacteria</taxon>
        <taxon>Oceanospirillales</taxon>
        <taxon>Saccharospirillaceae</taxon>
        <taxon>Reinekea</taxon>
    </lineage>
</organism>
<gene>
    <name evidence="1" type="ORF">ACFOND_14505</name>
</gene>
<dbReference type="Pfam" id="PF05068">
    <property type="entry name" value="MtlR"/>
    <property type="match status" value="1"/>
</dbReference>
<dbReference type="InterPro" id="IPR038026">
    <property type="entry name" value="MtlR-like_sf"/>
</dbReference>
<accession>A0ABV7WU68</accession>
<dbReference type="RefSeq" id="WP_290282367.1">
    <property type="nucleotide sequence ID" value="NZ_JAUFQI010000001.1"/>
</dbReference>
<protein>
    <submittedName>
        <fullName evidence="1">MltR family transcriptional regulator</fullName>
    </submittedName>
</protein>
<evidence type="ECO:0000313" key="2">
    <source>
        <dbReference type="Proteomes" id="UP001595710"/>
    </source>
</evidence>
<dbReference type="EMBL" id="JBHRYN010000036">
    <property type="protein sequence ID" value="MFC3702848.1"/>
    <property type="molecule type" value="Genomic_DNA"/>
</dbReference>
<reference evidence="2" key="1">
    <citation type="journal article" date="2019" name="Int. J. Syst. Evol. Microbiol.">
        <title>The Global Catalogue of Microorganisms (GCM) 10K type strain sequencing project: providing services to taxonomists for standard genome sequencing and annotation.</title>
        <authorList>
            <consortium name="The Broad Institute Genomics Platform"/>
            <consortium name="The Broad Institute Genome Sequencing Center for Infectious Disease"/>
            <person name="Wu L."/>
            <person name="Ma J."/>
        </authorList>
    </citation>
    <scope>NUCLEOTIDE SEQUENCE [LARGE SCALE GENOMIC DNA]</scope>
    <source>
        <strain evidence="2">CECT 8288</strain>
    </source>
</reference>
<dbReference type="Gene3D" id="1.20.120.330">
    <property type="entry name" value="Nucleotidyltransferases domain 2"/>
    <property type="match status" value="1"/>
</dbReference>
<dbReference type="PANTHER" id="PTHR37941:SF1">
    <property type="entry name" value="FUMARASE E-RELATED"/>
    <property type="match status" value="1"/>
</dbReference>
<proteinExistence type="predicted"/>
<evidence type="ECO:0000313" key="1">
    <source>
        <dbReference type="EMBL" id="MFC3702848.1"/>
    </source>
</evidence>
<name>A0ABV7WU68_9GAMM</name>
<comment type="caution">
    <text evidence="1">The sequence shown here is derived from an EMBL/GenBank/DDBJ whole genome shotgun (WGS) entry which is preliminary data.</text>
</comment>
<keyword evidence="2" id="KW-1185">Reference proteome</keyword>
<dbReference type="SUPFAM" id="SSF158668">
    <property type="entry name" value="MtlR-like"/>
    <property type="match status" value="1"/>
</dbReference>
<dbReference type="Proteomes" id="UP001595710">
    <property type="component" value="Unassembled WGS sequence"/>
</dbReference>
<sequence>MNSETERLLEFFSSFDYEHDNDREIVIVGCAYIESLIKEIVEATFIDDPKEVAELLSDSIGPLNGLIPRARLLYLLGVIPELVYKDIKTVGKIRNEFAHKITASFSDNRVKQLCGNLKWHEHSLFMKPPQEATTRDIYQVGVNQLVSHLGALPGIQRLKREKSN</sequence>
<dbReference type="PANTHER" id="PTHR37941">
    <property type="entry name" value="FUMARASE E-RELATED"/>
    <property type="match status" value="1"/>
</dbReference>